<feature type="non-terminal residue" evidence="9">
    <location>
        <position position="1"/>
    </location>
</feature>
<evidence type="ECO:0000256" key="1">
    <source>
        <dbReference type="ARBA" id="ARBA00004370"/>
    </source>
</evidence>
<sequence length="435" mass="50188">SQTANLFLPERGLRLLPQNYDRHRKGFVPNRTNPSRISTSPICGIIRSDIRLPFSPSLWISRKRNMWGLKVGAPLRIASVEEEGERDHFDDEFDPGAPPPFSLADVRAAIPKPCWVKDPWKSMSYVVRDVVIVFVLAAAAAYFNNWALWPFYWFAQGTMFWDLFVLAVMVAFPMYPNLSSVVGHLLHSSILVPYHGWRISHRTHHRNHGRVENDESWHPLTEKLYNNLDKMTKILRFTLPFPMLAQPVYLWGRSPGKTGSHFHPDSDLFVPKEKKDVLTSTACWFAMAAILVGLNFVLGPIQMLKLYGIAYWIFFMWLDLVTYLHHHGHEDKLPWNGVILRGGLTTVDQDYGCLNNIHHDIGTHVMHHLFPQIPRYQLVEATEAAKPVLVKYYREPKKSWPLPFPLIGSLTRSMKRDHHVSNTGDVVYNQTDPWL</sequence>
<dbReference type="Pfam" id="PF00487">
    <property type="entry name" value="FA_desaturase"/>
    <property type="match status" value="1"/>
</dbReference>
<evidence type="ECO:0000259" key="8">
    <source>
        <dbReference type="Pfam" id="PF11960"/>
    </source>
</evidence>
<keyword evidence="6" id="KW-1133">Transmembrane helix</keyword>
<evidence type="ECO:0000313" key="10">
    <source>
        <dbReference type="Proteomes" id="UP001370490"/>
    </source>
</evidence>
<dbReference type="CDD" id="cd03507">
    <property type="entry name" value="Delta12-FADS-like"/>
    <property type="match status" value="1"/>
</dbReference>
<comment type="subcellular location">
    <subcellularLocation>
        <location evidence="1">Membrane</location>
    </subcellularLocation>
</comment>
<proteinExistence type="inferred from homology"/>
<evidence type="ECO:0000256" key="2">
    <source>
        <dbReference type="ARBA" id="ARBA00005189"/>
    </source>
</evidence>
<feature type="transmembrane region" description="Helical" evidence="6">
    <location>
        <begin position="125"/>
        <end position="143"/>
    </location>
</feature>
<evidence type="ECO:0000256" key="5">
    <source>
        <dbReference type="ARBA" id="ARBA00023136"/>
    </source>
</evidence>
<keyword evidence="4" id="KW-0560">Oxidoreductase</keyword>
<dbReference type="Pfam" id="PF11960">
    <property type="entry name" value="DUF3474"/>
    <property type="match status" value="1"/>
</dbReference>
<comment type="caution">
    <text evidence="9">The sequence shown here is derived from an EMBL/GenBank/DDBJ whole genome shotgun (WGS) entry which is preliminary data.</text>
</comment>
<accession>A0AAN8VT85</accession>
<protein>
    <submittedName>
        <fullName evidence="9">Fatty acid desaturase, N-terminal</fullName>
    </submittedName>
</protein>
<reference evidence="9 10" key="1">
    <citation type="submission" date="2023-12" db="EMBL/GenBank/DDBJ databases">
        <title>A high-quality genome assembly for Dillenia turbinata (Dilleniales).</title>
        <authorList>
            <person name="Chanderbali A."/>
        </authorList>
    </citation>
    <scope>NUCLEOTIDE SEQUENCE [LARGE SCALE GENOMIC DNA]</scope>
    <source>
        <strain evidence="9">LSX21</strain>
        <tissue evidence="9">Leaf</tissue>
    </source>
</reference>
<dbReference type="PANTHER" id="PTHR32100">
    <property type="entry name" value="OMEGA-6 FATTY ACID DESATURASE, CHLOROPLASTIC"/>
    <property type="match status" value="1"/>
</dbReference>
<dbReference type="InterPro" id="IPR005804">
    <property type="entry name" value="FA_desaturase_dom"/>
</dbReference>
<dbReference type="EMBL" id="JBAMMX010000009">
    <property type="protein sequence ID" value="KAK6932997.1"/>
    <property type="molecule type" value="Genomic_DNA"/>
</dbReference>
<evidence type="ECO:0000256" key="3">
    <source>
        <dbReference type="ARBA" id="ARBA00009295"/>
    </source>
</evidence>
<dbReference type="InterPro" id="IPR021863">
    <property type="entry name" value="FAS_N"/>
</dbReference>
<feature type="transmembrane region" description="Helical" evidence="6">
    <location>
        <begin position="277"/>
        <end position="298"/>
    </location>
</feature>
<dbReference type="Proteomes" id="UP001370490">
    <property type="component" value="Unassembled WGS sequence"/>
</dbReference>
<dbReference type="AlphaFoldDB" id="A0AAN8VT85"/>
<name>A0AAN8VT85_9MAGN</name>
<dbReference type="GO" id="GO:0006629">
    <property type="term" value="P:lipid metabolic process"/>
    <property type="evidence" value="ECO:0007669"/>
    <property type="project" value="InterPro"/>
</dbReference>
<keyword evidence="5 6" id="KW-0472">Membrane</keyword>
<evidence type="ECO:0000256" key="6">
    <source>
        <dbReference type="SAM" id="Phobius"/>
    </source>
</evidence>
<organism evidence="9 10">
    <name type="scientific">Dillenia turbinata</name>
    <dbReference type="NCBI Taxonomy" id="194707"/>
    <lineage>
        <taxon>Eukaryota</taxon>
        <taxon>Viridiplantae</taxon>
        <taxon>Streptophyta</taxon>
        <taxon>Embryophyta</taxon>
        <taxon>Tracheophyta</taxon>
        <taxon>Spermatophyta</taxon>
        <taxon>Magnoliopsida</taxon>
        <taxon>eudicotyledons</taxon>
        <taxon>Gunneridae</taxon>
        <taxon>Pentapetalae</taxon>
        <taxon>Dilleniales</taxon>
        <taxon>Dilleniaceae</taxon>
        <taxon>Dillenia</taxon>
    </lineage>
</organism>
<dbReference type="GO" id="GO:0016020">
    <property type="term" value="C:membrane"/>
    <property type="evidence" value="ECO:0007669"/>
    <property type="project" value="UniProtKB-SubCell"/>
</dbReference>
<evidence type="ECO:0000259" key="7">
    <source>
        <dbReference type="Pfam" id="PF00487"/>
    </source>
</evidence>
<feature type="domain" description="Fatty acid desaturase N-terminal" evidence="8">
    <location>
        <begin position="4"/>
        <end position="138"/>
    </location>
</feature>
<feature type="transmembrane region" description="Helical" evidence="6">
    <location>
        <begin position="304"/>
        <end position="324"/>
    </location>
</feature>
<dbReference type="GO" id="GO:0016717">
    <property type="term" value="F:oxidoreductase activity, acting on paired donors, with oxidation of a pair of donors resulting in the reduction of molecular oxygen to two molecules of water"/>
    <property type="evidence" value="ECO:0007669"/>
    <property type="project" value="InterPro"/>
</dbReference>
<evidence type="ECO:0000256" key="4">
    <source>
        <dbReference type="ARBA" id="ARBA00023002"/>
    </source>
</evidence>
<dbReference type="InterPro" id="IPR012171">
    <property type="entry name" value="Fatty_acid_desaturase"/>
</dbReference>
<keyword evidence="10" id="KW-1185">Reference proteome</keyword>
<comment type="pathway">
    <text evidence="2">Lipid metabolism.</text>
</comment>
<gene>
    <name evidence="9" type="ORF">RJ641_035891</name>
</gene>
<comment type="similarity">
    <text evidence="3">Belongs to the fatty acid desaturase type 1 family.</text>
</comment>
<keyword evidence="6" id="KW-0812">Transmembrane</keyword>
<feature type="domain" description="Fatty acid desaturase" evidence="7">
    <location>
        <begin position="176"/>
        <end position="394"/>
    </location>
</feature>
<evidence type="ECO:0000313" key="9">
    <source>
        <dbReference type="EMBL" id="KAK6932997.1"/>
    </source>
</evidence>